<evidence type="ECO:0000256" key="3">
    <source>
        <dbReference type="ARBA" id="ARBA00022737"/>
    </source>
</evidence>
<sequence>MELTKDLSSENVWFSKEKNLLNDIAQETKDTPGYSSLTEEQLMEKVENILLEKIQAGDKTAYFQLGLFYYEQNLPEKSLGYFERSKDFDYQSLYMLAVMLYDGIGCKANTKQAVDYLIKIATSDARQARHLVHAAQYNLGRAYFEGYGVRRQSDEEAERWWLLAADDGNPKASIKAQTTLGMFYSREDTKDLKKAFFWHSEACGNGSMESQGALGVMYEYGVGVKRDTDSAYICLKGAADEGNVYAMGALVAHYYRRKLYTKAADLASRVAQLKDVEIIAKETGCVASYIKKGISMAAFYHARCLHEGLGVKKDPVEAKKCYSLSYHMDPNVCAHLQNITQHGQI</sequence>
<keyword evidence="3" id="KW-0677">Repeat</keyword>
<reference evidence="7" key="1">
    <citation type="journal article" date="2021" name="Genome Biol. Evol.">
        <title>A High-Quality Reference Genome for a Parasitic Bivalve with Doubly Uniparental Inheritance (Bivalvia: Unionida).</title>
        <authorList>
            <person name="Smith C.H."/>
        </authorList>
    </citation>
    <scope>NUCLEOTIDE SEQUENCE</scope>
    <source>
        <strain evidence="7">CHS0354</strain>
    </source>
</reference>
<comment type="subcellular location">
    <subcellularLocation>
        <location evidence="1">Cytoplasm</location>
    </subcellularLocation>
</comment>
<dbReference type="AlphaFoldDB" id="A0AAE0T3F3"/>
<reference evidence="7" key="3">
    <citation type="submission" date="2023-05" db="EMBL/GenBank/DDBJ databases">
        <authorList>
            <person name="Smith C.H."/>
        </authorList>
    </citation>
    <scope>NUCLEOTIDE SEQUENCE</scope>
    <source>
        <strain evidence="7">CHS0354</strain>
        <tissue evidence="7">Mantle</tissue>
    </source>
</reference>
<comment type="function">
    <text evidence="5">May act as an adapter that regulates LRP2 function.</text>
</comment>
<protein>
    <recommendedName>
        <fullName evidence="6">LRP2-binding protein</fullName>
    </recommendedName>
</protein>
<dbReference type="InterPro" id="IPR006597">
    <property type="entry name" value="Sel1-like"/>
</dbReference>
<keyword evidence="8" id="KW-1185">Reference proteome</keyword>
<proteinExistence type="predicted"/>
<dbReference type="SUPFAM" id="SSF81901">
    <property type="entry name" value="HCP-like"/>
    <property type="match status" value="1"/>
</dbReference>
<evidence type="ECO:0000256" key="1">
    <source>
        <dbReference type="ARBA" id="ARBA00004496"/>
    </source>
</evidence>
<evidence type="ECO:0000256" key="2">
    <source>
        <dbReference type="ARBA" id="ARBA00022490"/>
    </source>
</evidence>
<evidence type="ECO:0000256" key="6">
    <source>
        <dbReference type="ARBA" id="ARBA00039954"/>
    </source>
</evidence>
<keyword evidence="4" id="KW-0802">TPR repeat</keyword>
<dbReference type="PANTHER" id="PTHR44554:SF1">
    <property type="entry name" value="LRP2-BINDING PROTEIN"/>
    <property type="match status" value="1"/>
</dbReference>
<evidence type="ECO:0000313" key="7">
    <source>
        <dbReference type="EMBL" id="KAK3603021.1"/>
    </source>
</evidence>
<dbReference type="InterPro" id="IPR011990">
    <property type="entry name" value="TPR-like_helical_dom_sf"/>
</dbReference>
<keyword evidence="2" id="KW-0963">Cytoplasm</keyword>
<evidence type="ECO:0000313" key="8">
    <source>
        <dbReference type="Proteomes" id="UP001195483"/>
    </source>
</evidence>
<evidence type="ECO:0000256" key="5">
    <source>
        <dbReference type="ARBA" id="ARBA00037614"/>
    </source>
</evidence>
<accession>A0AAE0T3F3</accession>
<reference evidence="7" key="2">
    <citation type="journal article" date="2021" name="Genome Biol. Evol.">
        <title>Developing a high-quality reference genome for a parasitic bivalve with doubly uniparental inheritance (Bivalvia: Unionida).</title>
        <authorList>
            <person name="Smith C.H."/>
        </authorList>
    </citation>
    <scope>NUCLEOTIDE SEQUENCE</scope>
    <source>
        <strain evidence="7">CHS0354</strain>
        <tissue evidence="7">Mantle</tissue>
    </source>
</reference>
<dbReference type="EMBL" id="JAEAOA010002208">
    <property type="protein sequence ID" value="KAK3603021.1"/>
    <property type="molecule type" value="Genomic_DNA"/>
</dbReference>
<dbReference type="GO" id="GO:0005737">
    <property type="term" value="C:cytoplasm"/>
    <property type="evidence" value="ECO:0007669"/>
    <property type="project" value="UniProtKB-SubCell"/>
</dbReference>
<dbReference type="Gene3D" id="1.25.40.10">
    <property type="entry name" value="Tetratricopeptide repeat domain"/>
    <property type="match status" value="1"/>
</dbReference>
<dbReference type="Pfam" id="PF08238">
    <property type="entry name" value="Sel1"/>
    <property type="match status" value="5"/>
</dbReference>
<gene>
    <name evidence="7" type="ORF">CHS0354_037769</name>
</gene>
<name>A0AAE0T3F3_9BIVA</name>
<dbReference type="InterPro" id="IPR052323">
    <property type="entry name" value="LRP2-binding"/>
</dbReference>
<evidence type="ECO:0000256" key="4">
    <source>
        <dbReference type="ARBA" id="ARBA00022803"/>
    </source>
</evidence>
<dbReference type="PANTHER" id="PTHR44554">
    <property type="entry name" value="LRP2-BINDING PROTEIN"/>
    <property type="match status" value="1"/>
</dbReference>
<dbReference type="SMART" id="SM00671">
    <property type="entry name" value="SEL1"/>
    <property type="match status" value="5"/>
</dbReference>
<dbReference type="Proteomes" id="UP001195483">
    <property type="component" value="Unassembled WGS sequence"/>
</dbReference>
<comment type="caution">
    <text evidence="7">The sequence shown here is derived from an EMBL/GenBank/DDBJ whole genome shotgun (WGS) entry which is preliminary data.</text>
</comment>
<organism evidence="7 8">
    <name type="scientific">Potamilus streckersoni</name>
    <dbReference type="NCBI Taxonomy" id="2493646"/>
    <lineage>
        <taxon>Eukaryota</taxon>
        <taxon>Metazoa</taxon>
        <taxon>Spiralia</taxon>
        <taxon>Lophotrochozoa</taxon>
        <taxon>Mollusca</taxon>
        <taxon>Bivalvia</taxon>
        <taxon>Autobranchia</taxon>
        <taxon>Heteroconchia</taxon>
        <taxon>Palaeoheterodonta</taxon>
        <taxon>Unionida</taxon>
        <taxon>Unionoidea</taxon>
        <taxon>Unionidae</taxon>
        <taxon>Ambleminae</taxon>
        <taxon>Lampsilini</taxon>
        <taxon>Potamilus</taxon>
    </lineage>
</organism>